<reference evidence="1 2" key="1">
    <citation type="journal article" date="2017" name="MBio">
        <title>Type VI secretion-mediated competition in the bee gut microbiome.</title>
        <authorList>
            <person name="Steele M.I."/>
            <person name="Kwong W.K."/>
            <person name="Powell J.E."/>
            <person name="Whiteley M."/>
            <person name="Moran N.A."/>
        </authorList>
    </citation>
    <scope>NUCLEOTIDE SEQUENCE [LARGE SCALE GENOMIC DNA]</scope>
    <source>
        <strain evidence="1 2">App2-2</strain>
    </source>
</reference>
<sequence>MAGKYGGMGTSDIKRIQELEAENRKLKQISGVRKKSSCYYCNELLAQATVLTIINLSYRMIQ</sequence>
<comment type="caution">
    <text evidence="1">The sequence shown here is derived from an EMBL/GenBank/DDBJ whole genome shotgun (WGS) entry which is preliminary data.</text>
</comment>
<dbReference type="EMBL" id="MDVB01000018">
    <property type="protein sequence ID" value="PIT17439.1"/>
    <property type="molecule type" value="Genomic_DNA"/>
</dbReference>
<gene>
    <name evidence="1" type="ORF">BGI32_02560</name>
</gene>
<dbReference type="Proteomes" id="UP000231293">
    <property type="component" value="Unassembled WGS sequence"/>
</dbReference>
<evidence type="ECO:0000313" key="1">
    <source>
        <dbReference type="EMBL" id="PIT17439.1"/>
    </source>
</evidence>
<protein>
    <recommendedName>
        <fullName evidence="3">Transposase</fullName>
    </recommendedName>
</protein>
<organism evidence="1 2">
    <name type="scientific">Snodgrassella alvi</name>
    <dbReference type="NCBI Taxonomy" id="1196083"/>
    <lineage>
        <taxon>Bacteria</taxon>
        <taxon>Pseudomonadati</taxon>
        <taxon>Pseudomonadota</taxon>
        <taxon>Betaproteobacteria</taxon>
        <taxon>Neisseriales</taxon>
        <taxon>Neisseriaceae</taxon>
        <taxon>Snodgrassella</taxon>
    </lineage>
</organism>
<evidence type="ECO:0000313" key="2">
    <source>
        <dbReference type="Proteomes" id="UP000231293"/>
    </source>
</evidence>
<accession>A0A2N9WVP3</accession>
<dbReference type="AlphaFoldDB" id="A0A2N9WVP3"/>
<proteinExistence type="predicted"/>
<evidence type="ECO:0008006" key="3">
    <source>
        <dbReference type="Google" id="ProtNLM"/>
    </source>
</evidence>
<name>A0A2N9WVP3_9NEIS</name>